<reference evidence="1 2" key="1">
    <citation type="journal article" date="2016" name="Mol. Biol. Evol.">
        <title>Comparative Genomics of Early-Diverging Mushroom-Forming Fungi Provides Insights into the Origins of Lignocellulose Decay Capabilities.</title>
        <authorList>
            <person name="Nagy L.G."/>
            <person name="Riley R."/>
            <person name="Tritt A."/>
            <person name="Adam C."/>
            <person name="Daum C."/>
            <person name="Floudas D."/>
            <person name="Sun H."/>
            <person name="Yadav J.S."/>
            <person name="Pangilinan J."/>
            <person name="Larsson K.H."/>
            <person name="Matsuura K."/>
            <person name="Barry K."/>
            <person name="Labutti K."/>
            <person name="Kuo R."/>
            <person name="Ohm R.A."/>
            <person name="Bhattacharya S.S."/>
            <person name="Shirouzu T."/>
            <person name="Yoshinaga Y."/>
            <person name="Martin F.M."/>
            <person name="Grigoriev I.V."/>
            <person name="Hibbett D.S."/>
        </authorList>
    </citation>
    <scope>NUCLEOTIDE SEQUENCE [LARGE SCALE GENOMIC DNA]</scope>
    <source>
        <strain evidence="1 2">CBS 109695</strain>
    </source>
</reference>
<evidence type="ECO:0000313" key="1">
    <source>
        <dbReference type="EMBL" id="KZP09159.1"/>
    </source>
</evidence>
<feature type="non-terminal residue" evidence="1">
    <location>
        <position position="67"/>
    </location>
</feature>
<sequence length="67" mass="7690">GHAPLRQHLHRIKCAESPICPDCESGQETVAHFLIFCPALERHRRSLIYELKRDAKILEILLDSKDA</sequence>
<dbReference type="Proteomes" id="UP000076532">
    <property type="component" value="Unassembled WGS sequence"/>
</dbReference>
<dbReference type="OrthoDB" id="3267074at2759"/>
<accession>A0A165Y3B9</accession>
<dbReference type="AlphaFoldDB" id="A0A165Y3B9"/>
<name>A0A165Y3B9_9AGAM</name>
<evidence type="ECO:0000313" key="2">
    <source>
        <dbReference type="Proteomes" id="UP000076532"/>
    </source>
</evidence>
<proteinExistence type="predicted"/>
<evidence type="ECO:0008006" key="3">
    <source>
        <dbReference type="Google" id="ProtNLM"/>
    </source>
</evidence>
<protein>
    <recommendedName>
        <fullName evidence="3">Reverse transcriptase zinc-binding domain-containing protein</fullName>
    </recommendedName>
</protein>
<gene>
    <name evidence="1" type="ORF">FIBSPDRAFT_665886</name>
</gene>
<keyword evidence="2" id="KW-1185">Reference proteome</keyword>
<feature type="non-terminal residue" evidence="1">
    <location>
        <position position="1"/>
    </location>
</feature>
<dbReference type="STRING" id="436010.A0A165Y3B9"/>
<organism evidence="1 2">
    <name type="scientific">Athelia psychrophila</name>
    <dbReference type="NCBI Taxonomy" id="1759441"/>
    <lineage>
        <taxon>Eukaryota</taxon>
        <taxon>Fungi</taxon>
        <taxon>Dikarya</taxon>
        <taxon>Basidiomycota</taxon>
        <taxon>Agaricomycotina</taxon>
        <taxon>Agaricomycetes</taxon>
        <taxon>Agaricomycetidae</taxon>
        <taxon>Atheliales</taxon>
        <taxon>Atheliaceae</taxon>
        <taxon>Athelia</taxon>
    </lineage>
</organism>
<dbReference type="EMBL" id="KV417706">
    <property type="protein sequence ID" value="KZP09159.1"/>
    <property type="molecule type" value="Genomic_DNA"/>
</dbReference>